<organism evidence="3 4">
    <name type="scientific">Malus domestica</name>
    <name type="common">Apple</name>
    <name type="synonym">Pyrus malus</name>
    <dbReference type="NCBI Taxonomy" id="3750"/>
    <lineage>
        <taxon>Eukaryota</taxon>
        <taxon>Viridiplantae</taxon>
        <taxon>Streptophyta</taxon>
        <taxon>Embryophyta</taxon>
        <taxon>Tracheophyta</taxon>
        <taxon>Spermatophyta</taxon>
        <taxon>Magnoliopsida</taxon>
        <taxon>eudicotyledons</taxon>
        <taxon>Gunneridae</taxon>
        <taxon>Pentapetalae</taxon>
        <taxon>rosids</taxon>
        <taxon>fabids</taxon>
        <taxon>Rosales</taxon>
        <taxon>Rosaceae</taxon>
        <taxon>Amygdaloideae</taxon>
        <taxon>Maleae</taxon>
        <taxon>Malus</taxon>
    </lineage>
</organism>
<keyword evidence="4" id="KW-1185">Reference proteome</keyword>
<dbReference type="PANTHER" id="PTHR47000:SF1">
    <property type="entry name" value="ADENINE NUCLEOTIDE ALPHA HYDROLASES-LIKE SUPERFAMILY PROTEIN"/>
    <property type="match status" value="1"/>
</dbReference>
<evidence type="ECO:0000313" key="4">
    <source>
        <dbReference type="Proteomes" id="UP000290289"/>
    </source>
</evidence>
<dbReference type="Pfam" id="PF00582">
    <property type="entry name" value="Usp"/>
    <property type="match status" value="1"/>
</dbReference>
<dbReference type="PANTHER" id="PTHR47000">
    <property type="entry name" value="ADENINE NUCLEOTIDE ALPHA HYDROLASES-LIKE SUPERFAMILY PROTEIN"/>
    <property type="match status" value="1"/>
</dbReference>
<name>A0A498HEX7_MALDO</name>
<dbReference type="EMBL" id="RDQH01000342">
    <property type="protein sequence ID" value="RXH70028.1"/>
    <property type="molecule type" value="Genomic_DNA"/>
</dbReference>
<accession>A0A498HEX7</accession>
<dbReference type="AlphaFoldDB" id="A0A498HEX7"/>
<dbReference type="STRING" id="3750.A0A498HEX7"/>
<dbReference type="CDD" id="cd00293">
    <property type="entry name" value="USP-like"/>
    <property type="match status" value="1"/>
</dbReference>
<sequence>MGKIGTKLPNFCLNRIRPHVRVRSPPIQSKPDASDVAKKSSDGKFEDSGNVGEEEKVKAAGGGGDENPKKAGLVIARKIMIVVDSSLEAKGAIQWALSHTVQSQDKIVLLHVTKSSNSKQAKGEEASKEIAPSPRAYSLVHSLRNMCQLKRPEVEIEVAVVVEGNKEKGPTILEEAKKQEVGLLVLGQKKKSTTWRLLMMWAGNRVGGGSGGVVEYCIQNASCMAVAVRRKSRKVGGYLITTKRQKDFWLLA</sequence>
<dbReference type="InterPro" id="IPR014729">
    <property type="entry name" value="Rossmann-like_a/b/a_fold"/>
</dbReference>
<dbReference type="Proteomes" id="UP000290289">
    <property type="component" value="Chromosome 16"/>
</dbReference>
<feature type="region of interest" description="Disordered" evidence="1">
    <location>
        <begin position="19"/>
        <end position="69"/>
    </location>
</feature>
<dbReference type="Gene3D" id="3.40.50.620">
    <property type="entry name" value="HUPs"/>
    <property type="match status" value="1"/>
</dbReference>
<comment type="caution">
    <text evidence="3">The sequence shown here is derived from an EMBL/GenBank/DDBJ whole genome shotgun (WGS) entry which is preliminary data.</text>
</comment>
<proteinExistence type="predicted"/>
<evidence type="ECO:0000259" key="2">
    <source>
        <dbReference type="Pfam" id="PF00582"/>
    </source>
</evidence>
<reference evidence="3 4" key="1">
    <citation type="submission" date="2018-10" db="EMBL/GenBank/DDBJ databases">
        <title>A high-quality apple genome assembly.</title>
        <authorList>
            <person name="Hu J."/>
        </authorList>
    </citation>
    <scope>NUCLEOTIDE SEQUENCE [LARGE SCALE GENOMIC DNA]</scope>
    <source>
        <strain evidence="4">cv. HFTH1</strain>
        <tissue evidence="3">Young leaf</tissue>
    </source>
</reference>
<evidence type="ECO:0000313" key="3">
    <source>
        <dbReference type="EMBL" id="RXH70028.1"/>
    </source>
</evidence>
<feature type="domain" description="UspA" evidence="2">
    <location>
        <begin position="77"/>
        <end position="229"/>
    </location>
</feature>
<dbReference type="SUPFAM" id="SSF52402">
    <property type="entry name" value="Adenine nucleotide alpha hydrolases-like"/>
    <property type="match status" value="1"/>
</dbReference>
<evidence type="ECO:0000256" key="1">
    <source>
        <dbReference type="SAM" id="MobiDB-lite"/>
    </source>
</evidence>
<gene>
    <name evidence="3" type="ORF">DVH24_007284</name>
</gene>
<protein>
    <recommendedName>
        <fullName evidence="2">UspA domain-containing protein</fullName>
    </recommendedName>
</protein>
<dbReference type="InterPro" id="IPR006016">
    <property type="entry name" value="UspA"/>
</dbReference>
<feature type="compositionally biased region" description="Basic and acidic residues" evidence="1">
    <location>
        <begin position="32"/>
        <end position="58"/>
    </location>
</feature>